<accession>A0A517PT01</accession>
<feature type="region of interest" description="Disordered" evidence="1">
    <location>
        <begin position="24"/>
        <end position="58"/>
    </location>
</feature>
<dbReference type="EMBL" id="CP036266">
    <property type="protein sequence ID" value="QDT22497.1"/>
    <property type="molecule type" value="Genomic_DNA"/>
</dbReference>
<evidence type="ECO:0000313" key="2">
    <source>
        <dbReference type="EMBL" id="QDT22497.1"/>
    </source>
</evidence>
<proteinExistence type="predicted"/>
<sequence length="79" mass="8490">MCCAKVFILCNKDLLMKSFNSLPQSEVGGTKLEQSSENTPGSGKAPHHSEGGWDLPDDIIPSGDAAWDVLKQRENSSGE</sequence>
<gene>
    <name evidence="2" type="ORF">HG66A1_43050</name>
</gene>
<evidence type="ECO:0000313" key="3">
    <source>
        <dbReference type="Proteomes" id="UP000320421"/>
    </source>
</evidence>
<reference evidence="2 3" key="1">
    <citation type="submission" date="2019-02" db="EMBL/GenBank/DDBJ databases">
        <title>Deep-cultivation of Planctomycetes and their phenomic and genomic characterization uncovers novel biology.</title>
        <authorList>
            <person name="Wiegand S."/>
            <person name="Jogler M."/>
            <person name="Boedeker C."/>
            <person name="Pinto D."/>
            <person name="Vollmers J."/>
            <person name="Rivas-Marin E."/>
            <person name="Kohn T."/>
            <person name="Peeters S.H."/>
            <person name="Heuer A."/>
            <person name="Rast P."/>
            <person name="Oberbeckmann S."/>
            <person name="Bunk B."/>
            <person name="Jeske O."/>
            <person name="Meyerdierks A."/>
            <person name="Storesund J.E."/>
            <person name="Kallscheuer N."/>
            <person name="Luecker S."/>
            <person name="Lage O.M."/>
            <person name="Pohl T."/>
            <person name="Merkel B.J."/>
            <person name="Hornburger P."/>
            <person name="Mueller R.-W."/>
            <person name="Bruemmer F."/>
            <person name="Labrenz M."/>
            <person name="Spormann A.M."/>
            <person name="Op den Camp H."/>
            <person name="Overmann J."/>
            <person name="Amann R."/>
            <person name="Jetten M.S.M."/>
            <person name="Mascher T."/>
            <person name="Medema M.H."/>
            <person name="Devos D.P."/>
            <person name="Kaster A.-K."/>
            <person name="Ovreas L."/>
            <person name="Rohde M."/>
            <person name="Galperin M.Y."/>
            <person name="Jogler C."/>
        </authorList>
    </citation>
    <scope>NUCLEOTIDE SEQUENCE [LARGE SCALE GENOMIC DNA]</scope>
    <source>
        <strain evidence="2 3">HG66A1</strain>
    </source>
</reference>
<dbReference type="Proteomes" id="UP000320421">
    <property type="component" value="Chromosome"/>
</dbReference>
<name>A0A517PT01_9PLAN</name>
<feature type="compositionally biased region" description="Polar residues" evidence="1">
    <location>
        <begin position="32"/>
        <end position="41"/>
    </location>
</feature>
<keyword evidence="3" id="KW-1185">Reference proteome</keyword>
<dbReference type="AlphaFoldDB" id="A0A517PT01"/>
<protein>
    <submittedName>
        <fullName evidence="2">Uncharacterized protein</fullName>
    </submittedName>
</protein>
<organism evidence="2 3">
    <name type="scientific">Gimesia chilikensis</name>
    <dbReference type="NCBI Taxonomy" id="2605989"/>
    <lineage>
        <taxon>Bacteria</taxon>
        <taxon>Pseudomonadati</taxon>
        <taxon>Planctomycetota</taxon>
        <taxon>Planctomycetia</taxon>
        <taxon>Planctomycetales</taxon>
        <taxon>Planctomycetaceae</taxon>
        <taxon>Gimesia</taxon>
    </lineage>
</organism>
<evidence type="ECO:0000256" key="1">
    <source>
        <dbReference type="SAM" id="MobiDB-lite"/>
    </source>
</evidence>